<evidence type="ECO:0000313" key="1">
    <source>
        <dbReference type="EMBL" id="PNY20648.1"/>
    </source>
</evidence>
<accession>A0A2K3PZC4</accession>
<proteinExistence type="predicted"/>
<gene>
    <name evidence="1" type="ORF">TCAP_07332</name>
</gene>
<comment type="caution">
    <text evidence="1">The sequence shown here is derived from an EMBL/GenBank/DDBJ whole genome shotgun (WGS) entry which is preliminary data.</text>
</comment>
<keyword evidence="2" id="KW-1185">Reference proteome</keyword>
<protein>
    <submittedName>
        <fullName evidence="1">Uncharacterized protein</fullName>
    </submittedName>
</protein>
<dbReference type="AlphaFoldDB" id="A0A2K3PZC4"/>
<organism evidence="1 2">
    <name type="scientific">Tolypocladium capitatum</name>
    <dbReference type="NCBI Taxonomy" id="45235"/>
    <lineage>
        <taxon>Eukaryota</taxon>
        <taxon>Fungi</taxon>
        <taxon>Dikarya</taxon>
        <taxon>Ascomycota</taxon>
        <taxon>Pezizomycotina</taxon>
        <taxon>Sordariomycetes</taxon>
        <taxon>Hypocreomycetidae</taxon>
        <taxon>Hypocreales</taxon>
        <taxon>Ophiocordycipitaceae</taxon>
        <taxon>Tolypocladium</taxon>
    </lineage>
</organism>
<reference evidence="1 2" key="1">
    <citation type="submission" date="2017-08" db="EMBL/GenBank/DDBJ databases">
        <title>Harnessing the power of phylogenomics to disentangle the directionality and signatures of interkingdom host jumping in the parasitic fungal genus Tolypocladium.</title>
        <authorList>
            <person name="Quandt C.A."/>
            <person name="Patterson W."/>
            <person name="Spatafora J.W."/>
        </authorList>
    </citation>
    <scope>NUCLEOTIDE SEQUENCE [LARGE SCALE GENOMIC DNA]</scope>
    <source>
        <strain evidence="1 2">CBS 113982</strain>
    </source>
</reference>
<evidence type="ECO:0000313" key="2">
    <source>
        <dbReference type="Proteomes" id="UP000236621"/>
    </source>
</evidence>
<sequence length="38" mass="4284">MPCSLTASRLPKLPLQLPRDQFDQKREVCRGQRGAVTS</sequence>
<dbReference type="Proteomes" id="UP000236621">
    <property type="component" value="Unassembled WGS sequence"/>
</dbReference>
<dbReference type="EMBL" id="NRSZ01001265">
    <property type="protein sequence ID" value="PNY20648.1"/>
    <property type="molecule type" value="Genomic_DNA"/>
</dbReference>
<name>A0A2K3PZC4_9HYPO</name>